<keyword evidence="1" id="KW-0349">Heme</keyword>
<name>A0A811LNZ9_9BILA</name>
<dbReference type="GO" id="GO:0020037">
    <property type="term" value="F:heme binding"/>
    <property type="evidence" value="ECO:0007669"/>
    <property type="project" value="InterPro"/>
</dbReference>
<protein>
    <recommendedName>
        <fullName evidence="3">Globin domain-containing protein</fullName>
    </recommendedName>
</protein>
<dbReference type="PANTHER" id="PTHR47768:SF2">
    <property type="entry name" value="GLOBIN-RELATED"/>
    <property type="match status" value="1"/>
</dbReference>
<dbReference type="EMBL" id="CAJFCW020000006">
    <property type="protein sequence ID" value="CAG9127416.1"/>
    <property type="molecule type" value="Genomic_DNA"/>
</dbReference>
<reference evidence="4" key="1">
    <citation type="submission" date="2020-09" db="EMBL/GenBank/DDBJ databases">
        <authorList>
            <person name="Kikuchi T."/>
        </authorList>
    </citation>
    <scope>NUCLEOTIDE SEQUENCE</scope>
    <source>
        <strain evidence="4">SH1</strain>
    </source>
</reference>
<keyword evidence="5" id="KW-1185">Reference proteome</keyword>
<dbReference type="OrthoDB" id="5825062at2759"/>
<feature type="region of interest" description="Disordered" evidence="2">
    <location>
        <begin position="321"/>
        <end position="360"/>
    </location>
</feature>
<organism evidence="4 5">
    <name type="scientific">Bursaphelenchus okinawaensis</name>
    <dbReference type="NCBI Taxonomy" id="465554"/>
    <lineage>
        <taxon>Eukaryota</taxon>
        <taxon>Metazoa</taxon>
        <taxon>Ecdysozoa</taxon>
        <taxon>Nematoda</taxon>
        <taxon>Chromadorea</taxon>
        <taxon>Rhabditida</taxon>
        <taxon>Tylenchina</taxon>
        <taxon>Tylenchomorpha</taxon>
        <taxon>Aphelenchoidea</taxon>
        <taxon>Aphelenchoididae</taxon>
        <taxon>Bursaphelenchus</taxon>
    </lineage>
</organism>
<dbReference type="EMBL" id="CAJFDH010000006">
    <property type="protein sequence ID" value="CAD5230027.1"/>
    <property type="molecule type" value="Genomic_DNA"/>
</dbReference>
<comment type="similarity">
    <text evidence="1">Belongs to the globin family.</text>
</comment>
<keyword evidence="1" id="KW-0408">Iron</keyword>
<gene>
    <name evidence="4" type="ORF">BOKJ2_LOCUS13930</name>
</gene>
<evidence type="ECO:0000256" key="2">
    <source>
        <dbReference type="SAM" id="MobiDB-lite"/>
    </source>
</evidence>
<proteinExistence type="inferred from homology"/>
<dbReference type="Proteomes" id="UP000783686">
    <property type="component" value="Unassembled WGS sequence"/>
</dbReference>
<sequence length="360" mass="41138">MGAKQSSPELSLAEKRYRVTSPKRKSKRGDSAPRIRAAPSIRSERAPSPDPLSLPPNSVHHSKSAVDVGSAIRLSPNLSENSPGIPPLSPFFADQQEILTRVQKHMIETSWKKARKTGADNVGSKIFLLILTAEPEIRMIFGLEKVPQGRLKYDPRFRKHASVFTRTFDYVVKNLDYTEKLAQHFQTLGKKHVQLQSRGFQPQYWDVFAECMTQTAIEWEAGRKCRETMGAWRLLVGFIIKHMRVGFDREKQIRKRFSASIMGMPTIIRSQSNTMSQKPLHQTHSNDLDNLKVINPHNNERSASWFAEEREFSEQFGKLKFKSNCPDRDPSPSSGDFFTPPSTRRKEEHNLLHKLSNIST</sequence>
<feature type="domain" description="Globin" evidence="3">
    <location>
        <begin position="98"/>
        <end position="248"/>
    </location>
</feature>
<keyword evidence="1" id="KW-0813">Transport</keyword>
<keyword evidence="1" id="KW-0561">Oxygen transport</keyword>
<comment type="caution">
    <text evidence="4">The sequence shown here is derived from an EMBL/GenBank/DDBJ whole genome shotgun (WGS) entry which is preliminary data.</text>
</comment>
<feature type="region of interest" description="Disordered" evidence="2">
    <location>
        <begin position="1"/>
        <end position="66"/>
    </location>
</feature>
<feature type="compositionally biased region" description="Polar residues" evidence="2">
    <location>
        <begin position="331"/>
        <end position="342"/>
    </location>
</feature>
<keyword evidence="1" id="KW-0479">Metal-binding</keyword>
<dbReference type="Proteomes" id="UP000614601">
    <property type="component" value="Unassembled WGS sequence"/>
</dbReference>
<dbReference type="InterPro" id="IPR012292">
    <property type="entry name" value="Globin/Proto"/>
</dbReference>
<dbReference type="InterPro" id="IPR044399">
    <property type="entry name" value="Mb-like_M"/>
</dbReference>
<dbReference type="InterPro" id="IPR009050">
    <property type="entry name" value="Globin-like_sf"/>
</dbReference>
<evidence type="ECO:0000256" key="1">
    <source>
        <dbReference type="RuleBase" id="RU000356"/>
    </source>
</evidence>
<dbReference type="PROSITE" id="PS01033">
    <property type="entry name" value="GLOBIN"/>
    <property type="match status" value="1"/>
</dbReference>
<dbReference type="GO" id="GO:0005344">
    <property type="term" value="F:oxygen carrier activity"/>
    <property type="evidence" value="ECO:0007669"/>
    <property type="project" value="UniProtKB-KW"/>
</dbReference>
<dbReference type="CDD" id="cd01040">
    <property type="entry name" value="Mb-like"/>
    <property type="match status" value="1"/>
</dbReference>
<dbReference type="InterPro" id="IPR000971">
    <property type="entry name" value="Globin"/>
</dbReference>
<dbReference type="AlphaFoldDB" id="A0A811LNZ9"/>
<dbReference type="Gene3D" id="1.10.490.10">
    <property type="entry name" value="Globins"/>
    <property type="match status" value="1"/>
</dbReference>
<evidence type="ECO:0000259" key="3">
    <source>
        <dbReference type="PROSITE" id="PS01033"/>
    </source>
</evidence>
<dbReference type="GO" id="GO:0019825">
    <property type="term" value="F:oxygen binding"/>
    <property type="evidence" value="ECO:0007669"/>
    <property type="project" value="InterPro"/>
</dbReference>
<evidence type="ECO:0000313" key="5">
    <source>
        <dbReference type="Proteomes" id="UP000614601"/>
    </source>
</evidence>
<dbReference type="PANTHER" id="PTHR47768">
    <property type="entry name" value="GLOBIN RELATED-RELATED"/>
    <property type="match status" value="1"/>
</dbReference>
<accession>A0A811LNZ9</accession>
<dbReference type="SUPFAM" id="SSF46458">
    <property type="entry name" value="Globin-like"/>
    <property type="match status" value="1"/>
</dbReference>
<evidence type="ECO:0000313" key="4">
    <source>
        <dbReference type="EMBL" id="CAD5230027.1"/>
    </source>
</evidence>
<dbReference type="InterPro" id="IPR053341">
    <property type="entry name" value="Oxidative_stress_globin-like"/>
</dbReference>
<dbReference type="Pfam" id="PF00042">
    <property type="entry name" value="Globin"/>
    <property type="match status" value="1"/>
</dbReference>